<dbReference type="RefSeq" id="WP_052012857.1">
    <property type="nucleotide sequence ID" value="NZ_BAUV01000001.1"/>
</dbReference>
<organism evidence="1 2">
    <name type="scientific">Halalkalibacter akibai (strain ATCC 43226 / DSM 21942 / CIP 109018 / JCM 9157 / 1139)</name>
    <name type="common">Bacillus akibai</name>
    <dbReference type="NCBI Taxonomy" id="1236973"/>
    <lineage>
        <taxon>Bacteria</taxon>
        <taxon>Bacillati</taxon>
        <taxon>Bacillota</taxon>
        <taxon>Bacilli</taxon>
        <taxon>Bacillales</taxon>
        <taxon>Bacillaceae</taxon>
        <taxon>Halalkalibacter</taxon>
    </lineage>
</organism>
<keyword evidence="2" id="KW-1185">Reference proteome</keyword>
<dbReference type="eggNOG" id="COG0277">
    <property type="taxonomic scope" value="Bacteria"/>
</dbReference>
<dbReference type="EMBL" id="BAUV01000001">
    <property type="protein sequence ID" value="GAE33136.1"/>
    <property type="molecule type" value="Genomic_DNA"/>
</dbReference>
<dbReference type="Proteomes" id="UP000018896">
    <property type="component" value="Unassembled WGS sequence"/>
</dbReference>
<dbReference type="OrthoDB" id="9811261at2"/>
<accession>W4QM17</accession>
<gene>
    <name evidence="1" type="ORF">JCM9157_123</name>
</gene>
<name>W4QM17_HALA3</name>
<reference evidence="1 2" key="1">
    <citation type="journal article" date="2014" name="Genome Announc.">
        <title>Draft Genome Sequences of Three Alkaliphilic Bacillus Strains, Bacillus wakoensis JCM 9140T, Bacillus akibai JCM 9157T, and Bacillus hemicellulosilyticus JCM 9152T.</title>
        <authorList>
            <person name="Yuki M."/>
            <person name="Oshima K."/>
            <person name="Suda W."/>
            <person name="Oshida Y."/>
            <person name="Kitamura K."/>
            <person name="Iida T."/>
            <person name="Hattori M."/>
            <person name="Ohkuma M."/>
        </authorList>
    </citation>
    <scope>NUCLEOTIDE SEQUENCE [LARGE SCALE GENOMIC DNA]</scope>
    <source>
        <strain evidence="1 2">JCM 9157</strain>
    </source>
</reference>
<proteinExistence type="predicted"/>
<evidence type="ECO:0000313" key="1">
    <source>
        <dbReference type="EMBL" id="GAE33136.1"/>
    </source>
</evidence>
<dbReference type="AlphaFoldDB" id="W4QM17"/>
<sequence length="298" mass="34173">MAQSNTARYDEGNVLSLTILTMEEVPKKILVNTKEELVKYIHSYGISGIILEARMALAKKTEWVDVLVSFNELEHALLFSGEVANSEIIKKRLVSVCEAPLSSVYPPLTSFTNEKQATVLLQIAPEHTHHIQELAATYEGETSDLFSGYVKEKQLRITDFSWNHVTLWWLKQHSEDTYLQGRFNPVTYLDQVRQLKKRYSDEVLIHFEWIKVGGVVVPSSQPVIRFTTIERLQEIILSFEEFGIKVSNPHTYLLEEGGKDDWIDLICQAKQDNDPFDLLNPGKTNRFVRLLRAGDIHV</sequence>
<protein>
    <submittedName>
        <fullName evidence="1">Putative FAD-binding dehydrogenase</fullName>
    </submittedName>
</protein>
<dbReference type="STRING" id="1236973.JCM9157_123"/>
<evidence type="ECO:0000313" key="2">
    <source>
        <dbReference type="Proteomes" id="UP000018896"/>
    </source>
</evidence>
<comment type="caution">
    <text evidence="1">The sequence shown here is derived from an EMBL/GenBank/DDBJ whole genome shotgun (WGS) entry which is preliminary data.</text>
</comment>